<keyword evidence="1" id="KW-0503">Monooxygenase</keyword>
<dbReference type="Proteomes" id="UP000030361">
    <property type="component" value="Chromosome"/>
</dbReference>
<sequence>MIRSIAITFGSEKVLNDLKAKHPDRELRVYNALSNQNELMMLDVSGEESVFSSPVEYSVLSHIGNDHWNGFISFITLELDFDQQKVFDARINKLMGDSLPDGMKSMYSLHSHNNISERVLLTTWESSSQFELWKKDSNLLMPSTYKTTPSFYSHEADYRAVK</sequence>
<dbReference type="GO" id="GO:0004497">
    <property type="term" value="F:monooxygenase activity"/>
    <property type="evidence" value="ECO:0007669"/>
    <property type="project" value="UniProtKB-KW"/>
</dbReference>
<proteinExistence type="predicted"/>
<protein>
    <submittedName>
        <fullName evidence="1">Monooxygenase</fullName>
    </submittedName>
</protein>
<organism evidence="1 2">
    <name type="scientific">Lentilactobacillus curieae</name>
    <dbReference type="NCBI Taxonomy" id="1138822"/>
    <lineage>
        <taxon>Bacteria</taxon>
        <taxon>Bacillati</taxon>
        <taxon>Bacillota</taxon>
        <taxon>Bacilli</taxon>
        <taxon>Lactobacillales</taxon>
        <taxon>Lactobacillaceae</taxon>
        <taxon>Lentilactobacillus</taxon>
    </lineage>
</organism>
<keyword evidence="1" id="KW-0560">Oxidoreductase</keyword>
<evidence type="ECO:0000313" key="2">
    <source>
        <dbReference type="Proteomes" id="UP000030361"/>
    </source>
</evidence>
<reference evidence="1 2" key="1">
    <citation type="journal article" date="2015" name="Genome Announc.">
        <title>Genome Sequence of Lactobacillus curieae CCTCC M 2011381T, a Novel Producer of Gamma-aminobutyric Acid.</title>
        <authorList>
            <person name="Wang Y."/>
            <person name="Wang Y."/>
            <person name="Lang C."/>
            <person name="Wei D."/>
            <person name="Xu P."/>
            <person name="Xie J."/>
        </authorList>
    </citation>
    <scope>NUCLEOTIDE SEQUENCE [LARGE SCALE GENOMIC DNA]</scope>
    <source>
        <strain evidence="1 2">CCTCC M 2011381</strain>
    </source>
</reference>
<name>A0A1S6QG63_9LACO</name>
<keyword evidence="2" id="KW-1185">Reference proteome</keyword>
<gene>
    <name evidence="1" type="ORF">PL11_000920</name>
</gene>
<dbReference type="eggNOG" id="COG2329">
    <property type="taxonomic scope" value="Bacteria"/>
</dbReference>
<dbReference type="Gene3D" id="3.30.70.100">
    <property type="match status" value="1"/>
</dbReference>
<dbReference type="RefSeq" id="WP_035168617.1">
    <property type="nucleotide sequence ID" value="NZ_CP018906.1"/>
</dbReference>
<dbReference type="KEGG" id="lcu:PL11_000920"/>
<accession>A0A1S6QG63</accession>
<evidence type="ECO:0000313" key="1">
    <source>
        <dbReference type="EMBL" id="AQW20597.1"/>
    </source>
</evidence>
<dbReference type="AlphaFoldDB" id="A0A1S6QG63"/>
<dbReference type="OrthoDB" id="2157140at2"/>
<dbReference type="EMBL" id="CP018906">
    <property type="protein sequence ID" value="AQW20597.1"/>
    <property type="molecule type" value="Genomic_DNA"/>
</dbReference>